<dbReference type="PANTHER" id="PTHR40036:SF1">
    <property type="entry name" value="MACROCIN O-METHYLTRANSFERASE"/>
    <property type="match status" value="1"/>
</dbReference>
<dbReference type="PANTHER" id="PTHR40036">
    <property type="entry name" value="MACROCIN O-METHYLTRANSFERASE"/>
    <property type="match status" value="1"/>
</dbReference>
<proteinExistence type="predicted"/>
<gene>
    <name evidence="1" type="ORF">BRW62_01985</name>
</gene>
<evidence type="ECO:0000313" key="2">
    <source>
        <dbReference type="Proteomes" id="UP000231057"/>
    </source>
</evidence>
<accession>A0A2D2Q4Q7</accession>
<dbReference type="Pfam" id="PF05711">
    <property type="entry name" value="TylF"/>
    <property type="match status" value="1"/>
</dbReference>
<sequence>MRCLINPSSCDKYTNFRLLTALAGHLLPSYKFNWPEIEWWNDDEFNRFLMKFDELNGFDCYRRWTLKQLLRLTAHVDGDTAECGVFRGCSSYLILLANKNSTKTNQKVHHIFDSFEGLSDPSLVDGNHWSRGDLSSSVNEVISNLSPFTIDKDFLIYQGWIPDRFDELNDREFSFVHVDVDLYQPTIDSFRFFYPRLKKGGILLCDDYGFDTCPGVKKAVEEYFENKPEQMLALPDGGGFIIKGTPVLG</sequence>
<dbReference type="EMBL" id="CP018092">
    <property type="protein sequence ID" value="ATS19465.1"/>
    <property type="molecule type" value="Genomic_DNA"/>
</dbReference>
<dbReference type="Proteomes" id="UP000231057">
    <property type="component" value="Chromosome"/>
</dbReference>
<reference evidence="2" key="2">
    <citation type="journal article" date="2022" name="Front. Microbiol.">
        <title>Comparative Genomic Analysis Revealed Distinct Molecular Components and Organization of CO2-Concentrating Mechanism in Thermophilic Cyanobacteria.</title>
        <authorList>
            <person name="Tang J."/>
            <person name="Zhou H."/>
            <person name="Yao D."/>
            <person name="Riaz S."/>
            <person name="You D."/>
            <person name="Klepacz-Smolka A."/>
            <person name="Daroch M."/>
        </authorList>
    </citation>
    <scope>NUCLEOTIDE SEQUENCE [LARGE SCALE GENOMIC DNA]</scope>
    <source>
        <strain evidence="2">PCC 6715</strain>
    </source>
</reference>
<dbReference type="InterPro" id="IPR029063">
    <property type="entry name" value="SAM-dependent_MTases_sf"/>
</dbReference>
<evidence type="ECO:0008006" key="3">
    <source>
        <dbReference type="Google" id="ProtNLM"/>
    </source>
</evidence>
<reference evidence="1 2" key="1">
    <citation type="submission" date="2016-11" db="EMBL/GenBank/DDBJ databases">
        <title>Complete genome sequence of thermophilic cyanobacteria strain Synechococcus sp. PCC6715.</title>
        <authorList>
            <person name="Tang J."/>
            <person name="Daroch M."/>
            <person name="Liang Y."/>
            <person name="Jiang D."/>
            <person name="Shah M."/>
        </authorList>
    </citation>
    <scope>NUCLEOTIDE SEQUENCE [LARGE SCALE GENOMIC DNA]</scope>
    <source>
        <strain evidence="1 2">PCC 6715</strain>
    </source>
</reference>
<keyword evidence="2" id="KW-1185">Reference proteome</keyword>
<protein>
    <recommendedName>
        <fullName evidence="3">Macrocin O-methyltransferase</fullName>
    </recommendedName>
</protein>
<organism evidence="1 2">
    <name type="scientific">Parathermosynechococcus lividus PCC 6715</name>
    <dbReference type="NCBI Taxonomy" id="1917166"/>
    <lineage>
        <taxon>Bacteria</taxon>
        <taxon>Bacillati</taxon>
        <taxon>Cyanobacteriota</taxon>
        <taxon>Cyanophyceae</taxon>
        <taxon>Acaryochloridales</taxon>
        <taxon>Thermosynechococcaceae</taxon>
        <taxon>Parathermosynechococcus</taxon>
    </lineage>
</organism>
<evidence type="ECO:0000313" key="1">
    <source>
        <dbReference type="EMBL" id="ATS19465.1"/>
    </source>
</evidence>
<dbReference type="InterPro" id="IPR008884">
    <property type="entry name" value="TylF_MeTrfase"/>
</dbReference>
<dbReference type="SUPFAM" id="SSF53335">
    <property type="entry name" value="S-adenosyl-L-methionine-dependent methyltransferases"/>
    <property type="match status" value="1"/>
</dbReference>
<dbReference type="KEGG" id="slw:BRW62_01985"/>
<name>A0A2D2Q4Q7_PARLV</name>
<dbReference type="AlphaFoldDB" id="A0A2D2Q4Q7"/>
<dbReference type="Gene3D" id="3.40.50.150">
    <property type="entry name" value="Vaccinia Virus protein VP39"/>
    <property type="match status" value="1"/>
</dbReference>